<proteinExistence type="predicted"/>
<evidence type="ECO:0000313" key="2">
    <source>
        <dbReference type="Proteomes" id="UP000050741"/>
    </source>
</evidence>
<evidence type="ECO:0000256" key="1">
    <source>
        <dbReference type="SAM" id="MobiDB-lite"/>
    </source>
</evidence>
<accession>A0A183CRV3</accession>
<evidence type="ECO:0000313" key="3">
    <source>
        <dbReference type="WBParaSite" id="GPLIN_001561100"/>
    </source>
</evidence>
<reference evidence="2" key="2">
    <citation type="submission" date="2014-05" db="EMBL/GenBank/DDBJ databases">
        <title>The genome and life-stage specific transcriptomes of Globodera pallida elucidate key aspects of plant parasitism by a cyst nematode.</title>
        <authorList>
            <person name="Cotton J.A."/>
            <person name="Lilley C.J."/>
            <person name="Jones L.M."/>
            <person name="Kikuchi T."/>
            <person name="Reid A.J."/>
            <person name="Thorpe P."/>
            <person name="Tsai I.J."/>
            <person name="Beasley H."/>
            <person name="Blok V."/>
            <person name="Cock P.J.A."/>
            <person name="Van den Akker S.E."/>
            <person name="Holroyd N."/>
            <person name="Hunt M."/>
            <person name="Mantelin S."/>
            <person name="Naghra H."/>
            <person name="Pain A."/>
            <person name="Palomares-Rius J.E."/>
            <person name="Zarowiecki M."/>
            <person name="Berriman M."/>
            <person name="Jones J.T."/>
            <person name="Urwin P.E."/>
        </authorList>
    </citation>
    <scope>NUCLEOTIDE SEQUENCE [LARGE SCALE GENOMIC DNA]</scope>
    <source>
        <strain evidence="2">Lindley</strain>
    </source>
</reference>
<keyword evidence="2" id="KW-1185">Reference proteome</keyword>
<name>A0A183CRV3_GLOPA</name>
<dbReference type="Proteomes" id="UP000050741">
    <property type="component" value="Unassembled WGS sequence"/>
</dbReference>
<organism evidence="2 3">
    <name type="scientific">Globodera pallida</name>
    <name type="common">Potato cyst nematode worm</name>
    <name type="synonym">Heterodera pallida</name>
    <dbReference type="NCBI Taxonomy" id="36090"/>
    <lineage>
        <taxon>Eukaryota</taxon>
        <taxon>Metazoa</taxon>
        <taxon>Ecdysozoa</taxon>
        <taxon>Nematoda</taxon>
        <taxon>Chromadorea</taxon>
        <taxon>Rhabditida</taxon>
        <taxon>Tylenchina</taxon>
        <taxon>Tylenchomorpha</taxon>
        <taxon>Tylenchoidea</taxon>
        <taxon>Heteroderidae</taxon>
        <taxon>Heteroderinae</taxon>
        <taxon>Globodera</taxon>
    </lineage>
</organism>
<dbReference type="AlphaFoldDB" id="A0A183CRV3"/>
<protein>
    <submittedName>
        <fullName evidence="3">Transcriptional regulator</fullName>
    </submittedName>
</protein>
<reference evidence="2" key="1">
    <citation type="submission" date="2013-12" db="EMBL/GenBank/DDBJ databases">
        <authorList>
            <person name="Aslett M."/>
        </authorList>
    </citation>
    <scope>NUCLEOTIDE SEQUENCE [LARGE SCALE GENOMIC DNA]</scope>
    <source>
        <strain evidence="2">Lindley</strain>
    </source>
</reference>
<reference evidence="3" key="3">
    <citation type="submission" date="2016-06" db="UniProtKB">
        <authorList>
            <consortium name="WormBaseParasite"/>
        </authorList>
    </citation>
    <scope>IDENTIFICATION</scope>
</reference>
<sequence>MPDVGLHVADTDDAAPVQEEQPDDQAE</sequence>
<feature type="region of interest" description="Disordered" evidence="1">
    <location>
        <begin position="1"/>
        <end position="27"/>
    </location>
</feature>
<dbReference type="WBParaSite" id="GPLIN_001561100">
    <property type="protein sequence ID" value="GPLIN_001561100"/>
    <property type="gene ID" value="GPLIN_001561100"/>
</dbReference>